<evidence type="ECO:0000313" key="6">
    <source>
        <dbReference type="EMBL" id="DAE13893.1"/>
    </source>
</evidence>
<feature type="region of interest" description="Disordered" evidence="3">
    <location>
        <begin position="831"/>
        <end position="859"/>
    </location>
</feature>
<dbReference type="InterPro" id="IPR010090">
    <property type="entry name" value="Phage_tape_meas"/>
</dbReference>
<sequence length="1771" mass="196153">MATAKKTQIVITANAAVAKKVMDELQQRIDGIKQKMAALNVTTEQGKREFKKLEKELVSYNSAVSQNITNEERVKHAIDNLSKTSLKDLRRALVAAKSELGKTFADDPNLKKRQQDVRTLQEQIDKLTGSVHKQGGAWNTAMKNLTAYVGLFAAFNKVKELVTVAIKKNFEYSGSLTDIRKVSGLTMEQVKQLSTELAKIDTRTSVDGLAQLAYQGAKLGMGKYGVEGMAQFVKAADKINVAIGEEMGEEALPALSKMVEVMGLIPKMGIEKAMEATGSAMFKLSSTSTSTSNDIVEFSKRLTGVARTAGITTDQLLALGSASSSMMLMPEVASTAMGKFIVALQKNHNLIAKELGIPDETIKNLYASGHAMDAIVLVLEKMRDKGNMNALGGIFKDLGSDDQRLVTAMVTMSKNVDILKDHLYESKEAFDEATAVSKEYSMQQQSAIGILERANNLWEKAFVNPDGVDAVKSMAEFWYEMSATMTNSPLLKGVLQIALQAVLVALRAVAALLPVIIGYIASQGLYSGLKLLWQYGAALGIAVKGMYQYVRALFTANAAQSTLNKTMKLNPWIALASVIIGVAGAIYGYTQRAREAAEAAKEAERQANAWKDTLGQAAVETANLNKKLENYKRMMNESSLSQKERQGLISRFNKEFRSYISNLGIEIKSVKDLRDHYSELAQEAQRATYYRMMEKAKQQALPKFDANRDAAANELLKQVKAANLDMYGVTFNDIDRWVSKGADGNTVYRYLVSKLPILQTGMMSELRYKVDKKGRLYTANKVGYRTYADYKNPALLSASRWYANSTRRRMTKAKEIEDNYSKWFPKGYTPYPEETPGTLENNAPDNDTIAQEKRDKRDRERAWREKLKQKQDQAKAIMDDVDNYYDRQINAKLAQAISLNMDEAEQKQFVLPLKQNKEIARSQVRLAVAGKENKWEDAKKMMAADMVEQADETGVNLSKDLLDGILKNNIENLRKLMEQFGNSLGLSMNSITAQIFAKATRSEQELLKMQFKQMEARRKIVMEHDYTGIVQQNSYDNFNEMGYAAPTKEETTVTKKMVDGKEVLDNSAFEKRKKVIEEMFEAARRNIAQLYTIDVTTTKGRGMLMKMLFGDDPDGMAARIKTSLGESEESWKAFYQNLIQYSDDYAAAEKKKYDSAKKIVDFWWSSNKRNLAQQAKLRKMENESKMFGKRTNLLSNLGLANLTADPEIELMKARMQVAEDYYAFVERSTKNKQLIDEAERARQEAELAYANQMATAMKSRLSQMKELVQPIENFGAAVGQALAEMRYDAESANDAIKSALKSMLESWTKMALNDVNTQMWKAINDAGAKQGKANAQPDIDAARANANANVIMPDFTNIGTEQNPVWVRIVDNHYENANGDRVGAPRAWRKRNGYSTEDDRDGFAQYVGQVGGEVAGVVTSGGSLSDVAANGMGAVLNASFSGNGKSSKDNDKQLKEENKHQKSLTKEVKKGLSDREKATDKGVKNITKSTEQGNDEQSKGTELAQKGLLAGTETFLNTSFQLKQKNNDEQAKADADLAEQQMTFSIAGAIGKCFQFLGPIAGPIAAAVVMSTLTGLMQWALSSAFNKKQKNSTKGPNTKVVSGMLTYDSGNVQDLRPFVGNDGSLYWATEDSKPHDGVSLLTQPTATTINGQPSIVAEKGPELVIGRETTQAMMMNNPQLLKALVNYDRNYSGRRAYDAGNIAEASPTVASGASVSDELTIAQANTNVALLQAVNTLLQRLEQPIEARIDMYGRGKLYDSMTKANQFMKNK</sequence>
<reference evidence="6" key="1">
    <citation type="journal article" date="2021" name="Proc. Natl. Acad. Sci. U.S.A.">
        <title>A Catalog of Tens of Thousands of Viruses from Human Metagenomes Reveals Hidden Associations with Chronic Diseases.</title>
        <authorList>
            <person name="Tisza M.J."/>
            <person name="Buck C.B."/>
        </authorList>
    </citation>
    <scope>NUCLEOTIDE SEQUENCE</scope>
    <source>
        <strain evidence="6">Cty1O100</strain>
    </source>
</reference>
<feature type="compositionally biased region" description="Basic and acidic residues" evidence="3">
    <location>
        <begin position="1446"/>
        <end position="1483"/>
    </location>
</feature>
<feature type="domain" description="Phage tail tape measure protein" evidence="5">
    <location>
        <begin position="190"/>
        <end position="390"/>
    </location>
</feature>
<dbReference type="EMBL" id="BK015572">
    <property type="protein sequence ID" value="DAE13893.1"/>
    <property type="molecule type" value="Genomic_DNA"/>
</dbReference>
<protein>
    <submittedName>
        <fullName evidence="6">Tail tape measure protein</fullName>
    </submittedName>
</protein>
<evidence type="ECO:0000256" key="4">
    <source>
        <dbReference type="SAM" id="Phobius"/>
    </source>
</evidence>
<feature type="compositionally biased region" description="Polar residues" evidence="3">
    <location>
        <begin position="838"/>
        <end position="849"/>
    </location>
</feature>
<keyword evidence="1" id="KW-1245">Viral tail assembly</keyword>
<dbReference type="NCBIfam" id="TIGR01760">
    <property type="entry name" value="tape_meas_TP901"/>
    <property type="match status" value="1"/>
</dbReference>
<keyword evidence="1" id="KW-1188">Viral release from host cell</keyword>
<keyword evidence="4" id="KW-0472">Membrane</keyword>
<organism evidence="6">
    <name type="scientific">Siphoviridae sp. cty1O100</name>
    <dbReference type="NCBI Taxonomy" id="2825743"/>
    <lineage>
        <taxon>Viruses</taxon>
        <taxon>Duplodnaviria</taxon>
        <taxon>Heunggongvirae</taxon>
        <taxon>Uroviricota</taxon>
        <taxon>Caudoviricetes</taxon>
    </lineage>
</organism>
<feature type="compositionally biased region" description="Basic and acidic residues" evidence="3">
    <location>
        <begin position="850"/>
        <end position="859"/>
    </location>
</feature>
<evidence type="ECO:0000256" key="1">
    <source>
        <dbReference type="ARBA" id="ARBA00022465"/>
    </source>
</evidence>
<feature type="region of interest" description="Disordered" evidence="3">
    <location>
        <begin position="1439"/>
        <end position="1501"/>
    </location>
</feature>
<evidence type="ECO:0000259" key="5">
    <source>
        <dbReference type="Pfam" id="PF10145"/>
    </source>
</evidence>
<feature type="transmembrane region" description="Helical" evidence="4">
    <location>
        <begin position="497"/>
        <end position="520"/>
    </location>
</feature>
<keyword evidence="2" id="KW-0175">Coiled coil</keyword>
<feature type="coiled-coil region" evidence="2">
    <location>
        <begin position="15"/>
        <end position="56"/>
    </location>
</feature>
<dbReference type="GO" id="GO:0098003">
    <property type="term" value="P:viral tail assembly"/>
    <property type="evidence" value="ECO:0007669"/>
    <property type="project" value="UniProtKB-KW"/>
</dbReference>
<keyword evidence="4" id="KW-1133">Transmembrane helix</keyword>
<feature type="transmembrane region" description="Helical" evidence="4">
    <location>
        <begin position="571"/>
        <end position="589"/>
    </location>
</feature>
<keyword evidence="4" id="KW-0812">Transmembrane</keyword>
<feature type="coiled-coil region" evidence="2">
    <location>
        <begin position="593"/>
        <end position="620"/>
    </location>
</feature>
<accession>A0A8S5Q5D9</accession>
<dbReference type="Pfam" id="PF10145">
    <property type="entry name" value="PhageMin_Tail"/>
    <property type="match status" value="1"/>
</dbReference>
<evidence type="ECO:0000256" key="2">
    <source>
        <dbReference type="SAM" id="Coils"/>
    </source>
</evidence>
<proteinExistence type="predicted"/>
<evidence type="ECO:0000256" key="3">
    <source>
        <dbReference type="SAM" id="MobiDB-lite"/>
    </source>
</evidence>
<name>A0A8S5Q5D9_9CAUD</name>